<sequence length="722" mass="81888">MLGRLQMDVTQAMKNYNDVGSTVFQKGRSYTRFGVIRPRFSSKLMDAALQRATQQDVVHRIQPRETNNEIEDTDVKARADKVLMRTESSDVARTVVVAHGGFKVKKEFLFRSYDHAPPEIRSGRSDRASRHSNPGPASNAPLWVAGRATSAAPGYFSEIKYGGDVYEDGAMAKWNNPVELALKEVEQMHWRHQPKLIISIGTGQKSDRGHTTGLFHRVIPHEISNLSAAVKTLKKNQLNSHVQHQEFESRLEQRNGDLEIRYIRFDAPLGLDHELGNIKLGEWRGSDGSETKHRMEKIIEQYLEDHEDLKSSHEEVHQSACEEKEQLSPTFTSGLDCRNDPGSRLRLLLQRTRPPHTSGKPDSLPFASAASLNTIFDDLNLPRSYLQIADGFLSTAQAHTILSPTGSPTSFQLIVYCTMKQGDWSLALSHHASTMDTSIFCSLDQKLNSQNLVDDLLCLQHYSFHPMLIPCIMFETVLNMGIERRNSIKSRLQTLEHTMAQMSRAATSESLVDVGSESDQQDSWIHLFDLLASCRRDQVSRKGRYEFWKSYHAAIQLGMKYTHEMLLFAALPNAAQFEVHAELRQWVDLTWQKLNSLMARDKDHINRVENVSTLLYSLVQQRDIRLQSSIAKATQRDSQDMKFIAVLGSVFLPASLVATILNVPEFQFLPGARLFAAYIGITVPLVAFIVLLCMTRERWSGRGWREWRRRRAVGPPTAHTKT</sequence>
<dbReference type="GO" id="GO:0046486">
    <property type="term" value="P:glycerolipid metabolic process"/>
    <property type="evidence" value="ECO:0007669"/>
    <property type="project" value="UniProtKB-ARBA"/>
</dbReference>
<keyword evidence="2" id="KW-0442">Lipid degradation</keyword>
<feature type="transmembrane region" description="Helical" evidence="6">
    <location>
        <begin position="675"/>
        <end position="695"/>
    </location>
</feature>
<name>A0A0F4GUE2_9PEZI</name>
<evidence type="ECO:0000313" key="8">
    <source>
        <dbReference type="EMBL" id="KJY00859.1"/>
    </source>
</evidence>
<keyword evidence="6" id="KW-1133">Transmembrane helix</keyword>
<dbReference type="Gene3D" id="1.20.58.340">
    <property type="entry name" value="Magnesium transport protein CorA, transmembrane region"/>
    <property type="match status" value="1"/>
</dbReference>
<dbReference type="PANTHER" id="PTHR24185:SF1">
    <property type="entry name" value="CALCIUM-INDEPENDENT PHOSPHOLIPASE A2-GAMMA"/>
    <property type="match status" value="1"/>
</dbReference>
<feature type="transmembrane region" description="Helical" evidence="6">
    <location>
        <begin position="462"/>
        <end position="482"/>
    </location>
</feature>
<evidence type="ECO:0000259" key="7">
    <source>
        <dbReference type="PROSITE" id="PS51635"/>
    </source>
</evidence>
<dbReference type="GO" id="GO:0016020">
    <property type="term" value="C:membrane"/>
    <property type="evidence" value="ECO:0007669"/>
    <property type="project" value="TreeGrafter"/>
</dbReference>
<dbReference type="SUPFAM" id="SSF52151">
    <property type="entry name" value="FabD/lysophospholipase-like"/>
    <property type="match status" value="1"/>
</dbReference>
<feature type="transmembrane region" description="Helical" evidence="6">
    <location>
        <begin position="643"/>
        <end position="663"/>
    </location>
</feature>
<dbReference type="Gene3D" id="3.40.1090.10">
    <property type="entry name" value="Cytosolic phospholipase A2 catalytic domain"/>
    <property type="match status" value="1"/>
</dbReference>
<proteinExistence type="predicted"/>
<evidence type="ECO:0000256" key="5">
    <source>
        <dbReference type="SAM" id="MobiDB-lite"/>
    </source>
</evidence>
<gene>
    <name evidence="8" type="ORF">TI39_contig309g00021</name>
</gene>
<dbReference type="GO" id="GO:0016042">
    <property type="term" value="P:lipid catabolic process"/>
    <property type="evidence" value="ECO:0007669"/>
    <property type="project" value="UniProtKB-KW"/>
</dbReference>
<keyword evidence="9" id="KW-1185">Reference proteome</keyword>
<keyword evidence="6" id="KW-0812">Transmembrane</keyword>
<dbReference type="EMBL" id="LAFY01000301">
    <property type="protein sequence ID" value="KJY00859.1"/>
    <property type="molecule type" value="Genomic_DNA"/>
</dbReference>
<dbReference type="GO" id="GO:0047499">
    <property type="term" value="F:calcium-independent phospholipase A2 activity"/>
    <property type="evidence" value="ECO:0007669"/>
    <property type="project" value="TreeGrafter"/>
</dbReference>
<feature type="domain" description="PNPLA" evidence="7">
    <location>
        <begin position="1"/>
        <end position="182"/>
    </location>
</feature>
<dbReference type="InterPro" id="IPR002641">
    <property type="entry name" value="PNPLA_dom"/>
</dbReference>
<evidence type="ECO:0000256" key="6">
    <source>
        <dbReference type="SAM" id="Phobius"/>
    </source>
</evidence>
<dbReference type="PANTHER" id="PTHR24185">
    <property type="entry name" value="CALCIUM-INDEPENDENT PHOSPHOLIPASE A2-GAMMA"/>
    <property type="match status" value="1"/>
</dbReference>
<protein>
    <recommendedName>
        <fullName evidence="7">PNPLA domain-containing protein</fullName>
    </recommendedName>
</protein>
<dbReference type="STRING" id="1047168.A0A0F4GUE2"/>
<evidence type="ECO:0000256" key="1">
    <source>
        <dbReference type="ARBA" id="ARBA00022801"/>
    </source>
</evidence>
<keyword evidence="6" id="KW-0472">Membrane</keyword>
<comment type="caution">
    <text evidence="8">The sequence shown here is derived from an EMBL/GenBank/DDBJ whole genome shotgun (WGS) entry which is preliminary data.</text>
</comment>
<dbReference type="OrthoDB" id="2830640at2759"/>
<keyword evidence="1" id="KW-0378">Hydrolase</keyword>
<dbReference type="Proteomes" id="UP000033647">
    <property type="component" value="Unassembled WGS sequence"/>
</dbReference>
<organism evidence="8 9">
    <name type="scientific">Zymoseptoria brevis</name>
    <dbReference type="NCBI Taxonomy" id="1047168"/>
    <lineage>
        <taxon>Eukaryota</taxon>
        <taxon>Fungi</taxon>
        <taxon>Dikarya</taxon>
        <taxon>Ascomycota</taxon>
        <taxon>Pezizomycotina</taxon>
        <taxon>Dothideomycetes</taxon>
        <taxon>Dothideomycetidae</taxon>
        <taxon>Mycosphaerellales</taxon>
        <taxon>Mycosphaerellaceae</taxon>
        <taxon>Zymoseptoria</taxon>
    </lineage>
</organism>
<comment type="caution">
    <text evidence="4">Lacks conserved residue(s) required for the propagation of feature annotation.</text>
</comment>
<dbReference type="AlphaFoldDB" id="A0A0F4GUE2"/>
<feature type="short sequence motif" description="DGA/G" evidence="4">
    <location>
        <begin position="168"/>
        <end position="170"/>
    </location>
</feature>
<dbReference type="PROSITE" id="PS51635">
    <property type="entry name" value="PNPLA"/>
    <property type="match status" value="1"/>
</dbReference>
<keyword evidence="3" id="KW-0443">Lipid metabolism</keyword>
<evidence type="ECO:0000256" key="4">
    <source>
        <dbReference type="PROSITE-ProRule" id="PRU01161"/>
    </source>
</evidence>
<feature type="region of interest" description="Disordered" evidence="5">
    <location>
        <begin position="119"/>
        <end position="139"/>
    </location>
</feature>
<reference evidence="8 9" key="1">
    <citation type="submission" date="2015-03" db="EMBL/GenBank/DDBJ databases">
        <title>RNA-seq based gene annotation and comparative genomics of four Zymoseptoria species reveal species-specific pathogenicity related genes and transposable element activity.</title>
        <authorList>
            <person name="Grandaubert J."/>
            <person name="Bhattacharyya A."/>
            <person name="Stukenbrock E.H."/>
        </authorList>
    </citation>
    <scope>NUCLEOTIDE SEQUENCE [LARGE SCALE GENOMIC DNA]</scope>
    <source>
        <strain evidence="8 9">Zb18110</strain>
    </source>
</reference>
<evidence type="ECO:0000313" key="9">
    <source>
        <dbReference type="Proteomes" id="UP000033647"/>
    </source>
</evidence>
<feature type="compositionally biased region" description="Basic and acidic residues" evidence="5">
    <location>
        <begin position="119"/>
        <end position="129"/>
    </location>
</feature>
<evidence type="ECO:0000256" key="2">
    <source>
        <dbReference type="ARBA" id="ARBA00022963"/>
    </source>
</evidence>
<dbReference type="GO" id="GO:0019369">
    <property type="term" value="P:arachidonate metabolic process"/>
    <property type="evidence" value="ECO:0007669"/>
    <property type="project" value="TreeGrafter"/>
</dbReference>
<evidence type="ECO:0000256" key="3">
    <source>
        <dbReference type="ARBA" id="ARBA00023098"/>
    </source>
</evidence>
<accession>A0A0F4GUE2</accession>
<dbReference type="InterPro" id="IPR016035">
    <property type="entry name" value="Acyl_Trfase/lysoPLipase"/>
</dbReference>